<dbReference type="InterPro" id="IPR008889">
    <property type="entry name" value="VQ"/>
</dbReference>
<dbReference type="AlphaFoldDB" id="A0A8J5FRG9"/>
<evidence type="ECO:0000259" key="2">
    <source>
        <dbReference type="Pfam" id="PF05678"/>
    </source>
</evidence>
<reference evidence="3 4" key="1">
    <citation type="submission" date="2020-08" db="EMBL/GenBank/DDBJ databases">
        <title>Plant Genome Project.</title>
        <authorList>
            <person name="Zhang R.-G."/>
        </authorList>
    </citation>
    <scope>NUCLEOTIDE SEQUENCE [LARGE SCALE GENOMIC DNA]</scope>
    <source>
        <tissue evidence="3">Rhizome</tissue>
    </source>
</reference>
<organism evidence="3 4">
    <name type="scientific">Zingiber officinale</name>
    <name type="common">Ginger</name>
    <name type="synonym">Amomum zingiber</name>
    <dbReference type="NCBI Taxonomy" id="94328"/>
    <lineage>
        <taxon>Eukaryota</taxon>
        <taxon>Viridiplantae</taxon>
        <taxon>Streptophyta</taxon>
        <taxon>Embryophyta</taxon>
        <taxon>Tracheophyta</taxon>
        <taxon>Spermatophyta</taxon>
        <taxon>Magnoliopsida</taxon>
        <taxon>Liliopsida</taxon>
        <taxon>Zingiberales</taxon>
        <taxon>Zingiberaceae</taxon>
        <taxon>Zingiber</taxon>
    </lineage>
</organism>
<feature type="domain" description="VQ" evidence="2">
    <location>
        <begin position="101"/>
        <end position="128"/>
    </location>
</feature>
<evidence type="ECO:0000313" key="3">
    <source>
        <dbReference type="EMBL" id="KAG6494570.1"/>
    </source>
</evidence>
<feature type="compositionally biased region" description="Polar residues" evidence="1">
    <location>
        <begin position="1"/>
        <end position="11"/>
    </location>
</feature>
<sequence length="458" mass="50455">MDSAKSNSSNLRPCHGSASDDFDSCPNSLFAILHSTDGSALRPPPPSSSSRHNLRLLDSQLPTRLEFTDFTSTLAPGGLLWPAQHPDRSVTAKKRTRASRRAPTTVLTTDTRNFSAMVQEFTGIPSAPSAAVRPRLDLLQCLYSDPRPPPPPASHFQRLASLSPTSWDQYARLNSHLQNPIFTSQSPVRAKNIRRPATALPPTSNETRPQRDRASSSPQFANTKAEKVRAGSEAAAKGEGALFPLIRSNPIQSNLFVAIFIIMGIDESTGRLSHLKLEIRVDRLSNFNLDLSGDGAFVRYYVVSGKGRRIQVDTREVFPSLDAVWDEVATMECRGRVGEVLQPHVVVFELWRRRPRTTRTLFFSRSRLLGRAEVAWKEVLAAPEMTLRRCVGLGSLSSEWSSGVKPPGLLVEMKVEVNCAAASVEKQRIGRERCGCRDSGGFGNEEEMLLAAATLNAW</sequence>
<comment type="caution">
    <text evidence="3">The sequence shown here is derived from an EMBL/GenBank/DDBJ whole genome shotgun (WGS) entry which is preliminary data.</text>
</comment>
<dbReference type="Pfam" id="PF05678">
    <property type="entry name" value="VQ"/>
    <property type="match status" value="1"/>
</dbReference>
<feature type="region of interest" description="Disordered" evidence="1">
    <location>
        <begin position="184"/>
        <end position="233"/>
    </location>
</feature>
<feature type="region of interest" description="Disordered" evidence="1">
    <location>
        <begin position="1"/>
        <end position="22"/>
    </location>
</feature>
<name>A0A8J5FRG9_ZINOF</name>
<gene>
    <name evidence="3" type="ORF">ZIOFF_042330</name>
</gene>
<dbReference type="PANTHER" id="PTHR35503">
    <property type="entry name" value="OSJNBA0006M15.15 PROTEIN"/>
    <property type="match status" value="1"/>
</dbReference>
<dbReference type="EMBL" id="JACMSC010000012">
    <property type="protein sequence ID" value="KAG6494570.1"/>
    <property type="molecule type" value="Genomic_DNA"/>
</dbReference>
<accession>A0A8J5FRG9</accession>
<dbReference type="Proteomes" id="UP000734854">
    <property type="component" value="Unassembled WGS sequence"/>
</dbReference>
<protein>
    <recommendedName>
        <fullName evidence="2">VQ domain-containing protein</fullName>
    </recommendedName>
</protein>
<proteinExistence type="predicted"/>
<evidence type="ECO:0000313" key="4">
    <source>
        <dbReference type="Proteomes" id="UP000734854"/>
    </source>
</evidence>
<keyword evidence="4" id="KW-1185">Reference proteome</keyword>
<dbReference type="PANTHER" id="PTHR35503:SF2">
    <property type="entry name" value="OS04G0455700 PROTEIN"/>
    <property type="match status" value="1"/>
</dbReference>
<evidence type="ECO:0000256" key="1">
    <source>
        <dbReference type="SAM" id="MobiDB-lite"/>
    </source>
</evidence>